<proteinExistence type="predicted"/>
<dbReference type="Pfam" id="PF00561">
    <property type="entry name" value="Abhydrolase_1"/>
    <property type="match status" value="1"/>
</dbReference>
<reference evidence="1" key="2">
    <citation type="submission" date="2022-05" db="EMBL/GenBank/DDBJ databases">
        <authorList>
            <person name="Proctor A.L."/>
            <person name="Phillips G.J."/>
            <person name="Wannemuehler M.J."/>
        </authorList>
    </citation>
    <scope>NUCLEOTIDE SEQUENCE</scope>
    <source>
        <strain evidence="1">ASF457</strain>
    </source>
</reference>
<dbReference type="PANTHER" id="PTHR43798:SF33">
    <property type="entry name" value="HYDROLASE, PUTATIVE (AFU_ORTHOLOGUE AFUA_2G14860)-RELATED"/>
    <property type="match status" value="1"/>
</dbReference>
<dbReference type="InterPro" id="IPR050266">
    <property type="entry name" value="AB_hydrolase_sf"/>
</dbReference>
<reference evidence="1" key="3">
    <citation type="submission" date="2022-06" db="EMBL/GenBank/DDBJ databases">
        <title>Resources to Facilitate Use of the Altered Schaedler Flora (ASF) Mouse Model to Study Microbiome Function.</title>
        <authorList>
            <person name="Proctor A."/>
            <person name="Parvinroo S."/>
            <person name="Richie T."/>
            <person name="Jia X."/>
            <person name="Lee S.T.M."/>
            <person name="Karp P.D."/>
            <person name="Paley S."/>
            <person name="Kostic A.D."/>
            <person name="Pierre J.F."/>
            <person name="Wannemuehler M.J."/>
            <person name="Phillips G.J."/>
        </authorList>
    </citation>
    <scope>NUCLEOTIDE SEQUENCE</scope>
    <source>
        <strain evidence="1">ASF457</strain>
    </source>
</reference>
<dbReference type="GO" id="GO:0070205">
    <property type="term" value="F:2-succinyl-6-hydroxy-2,4-cyclohexadiene-1-carboxylate synthase activity"/>
    <property type="evidence" value="ECO:0007669"/>
    <property type="project" value="UniProtKB-EC"/>
</dbReference>
<dbReference type="GO" id="GO:0016020">
    <property type="term" value="C:membrane"/>
    <property type="evidence" value="ECO:0007669"/>
    <property type="project" value="TreeGrafter"/>
</dbReference>
<dbReference type="SUPFAM" id="SSF53474">
    <property type="entry name" value="alpha/beta-Hydrolases"/>
    <property type="match status" value="1"/>
</dbReference>
<dbReference type="EC" id="4.2.99.20" evidence="1"/>
<name>V2Q7P5_9BACT</name>
<keyword evidence="1" id="KW-0456">Lyase</keyword>
<reference evidence="1" key="1">
    <citation type="journal article" date="2014" name="Genome Announc.">
        <title>Draft genome sequences of the altered schaedler flora, a defined bacterial community from gnotobiotic mice.</title>
        <authorList>
            <person name="Wannemuehler M.J."/>
            <person name="Overstreet A.M."/>
            <person name="Ward D.V."/>
            <person name="Phillips G.J."/>
        </authorList>
    </citation>
    <scope>NUCLEOTIDE SEQUENCE</scope>
    <source>
        <strain evidence="1">ASF457</strain>
    </source>
</reference>
<dbReference type="InterPro" id="IPR000073">
    <property type="entry name" value="AB_hydrolase_1"/>
</dbReference>
<dbReference type="EMBL" id="CP097562">
    <property type="protein sequence ID" value="USF25081.1"/>
    <property type="molecule type" value="Genomic_DNA"/>
</dbReference>
<dbReference type="OrthoDB" id="9775557at2"/>
<gene>
    <name evidence="1" type="primary">menH</name>
    <name evidence="1" type="ORF">N508_002176</name>
</gene>
<accession>V2Q7P5</accession>
<keyword evidence="2" id="KW-1185">Reference proteome</keyword>
<sequence>MQHKTLEYQKNTIHYYISKKENFSNTLLFAHGLTADYSMFEKQVEYFKDKINIILWDMPLHGKSKNCDFFSYNDNSDIMYNILKEENINYVTLAGMSMGGWTCQFFAAKYHNMVSGFIAIDTTPLNYKYYSKLDIWLIKHISFFAKLFPENMLKKSMAKSISKTKYSYEKMIDIYQNYTKADIIKQLDMYYKQFIIENKDISIKCPVILIAGEYDNTGKVLLYSKQWAKDIKSHLYIIKNAAHFSNADNYEEVNNIIEKFMKNKNAL</sequence>
<organism evidence="1 2">
    <name type="scientific">Mucispirillum schaedleri ASF457</name>
    <dbReference type="NCBI Taxonomy" id="1379858"/>
    <lineage>
        <taxon>Bacteria</taxon>
        <taxon>Pseudomonadati</taxon>
        <taxon>Deferribacterota</taxon>
        <taxon>Deferribacteres</taxon>
        <taxon>Deferribacterales</taxon>
        <taxon>Mucispirillaceae</taxon>
        <taxon>Mucispirillum</taxon>
    </lineage>
</organism>
<dbReference type="Gene3D" id="3.40.50.1820">
    <property type="entry name" value="alpha/beta hydrolase"/>
    <property type="match status" value="1"/>
</dbReference>
<dbReference type="PANTHER" id="PTHR43798">
    <property type="entry name" value="MONOACYLGLYCEROL LIPASE"/>
    <property type="match status" value="1"/>
</dbReference>
<dbReference type="Proteomes" id="UP000017429">
    <property type="component" value="Chromosome"/>
</dbReference>
<evidence type="ECO:0000313" key="1">
    <source>
        <dbReference type="EMBL" id="USF25081.1"/>
    </source>
</evidence>
<dbReference type="RefSeq" id="WP_023276922.1">
    <property type="nucleotide sequence ID" value="NZ_CP097562.1"/>
</dbReference>
<dbReference type="AlphaFoldDB" id="V2Q7P5"/>
<dbReference type="KEGG" id="msch:N508_002176"/>
<dbReference type="eggNOG" id="COG0596">
    <property type="taxonomic scope" value="Bacteria"/>
</dbReference>
<evidence type="ECO:0000313" key="2">
    <source>
        <dbReference type="Proteomes" id="UP000017429"/>
    </source>
</evidence>
<protein>
    <submittedName>
        <fullName evidence="1">2-succinyl-6-hydroxy-2, 4-cyclohexadiene-1-carboxylate synthase</fullName>
        <ecNumber evidence="1">4.2.99.20</ecNumber>
    </submittedName>
</protein>
<dbReference type="InterPro" id="IPR029058">
    <property type="entry name" value="AB_hydrolase_fold"/>
</dbReference>